<accession>A0AAE4U1Q8</accession>
<organism evidence="2 3">
    <name type="scientific">Gordonia amicalis</name>
    <dbReference type="NCBI Taxonomy" id="89053"/>
    <lineage>
        <taxon>Bacteria</taxon>
        <taxon>Bacillati</taxon>
        <taxon>Actinomycetota</taxon>
        <taxon>Actinomycetes</taxon>
        <taxon>Mycobacteriales</taxon>
        <taxon>Gordoniaceae</taxon>
        <taxon>Gordonia</taxon>
    </lineage>
</organism>
<proteinExistence type="predicted"/>
<sequence length="128" mass="13779">MGVIPGNSGVATQFIANGFNMPKFNTVKFNALPHHSPCAVLVTSDCCQPHRLSGFRRHRLLQQPPDPETSSPISFSGGIVRAHDHQNDNGHTGVSWTNAVLRRADTQEPMGRLDASQLGGTHIESATA</sequence>
<gene>
    <name evidence="2" type="ORF">R3Q15_20375</name>
</gene>
<dbReference type="AlphaFoldDB" id="A0AAE4U1Q8"/>
<feature type="compositionally biased region" description="Polar residues" evidence="1">
    <location>
        <begin position="89"/>
        <end position="98"/>
    </location>
</feature>
<evidence type="ECO:0000313" key="2">
    <source>
        <dbReference type="EMBL" id="MDV6314209.1"/>
    </source>
</evidence>
<dbReference type="EMBL" id="JAWLKH010000029">
    <property type="protein sequence ID" value="MDV6314209.1"/>
    <property type="molecule type" value="Genomic_DNA"/>
</dbReference>
<dbReference type="RefSeq" id="WP_159405530.1">
    <property type="nucleotide sequence ID" value="NZ_CP096596.1"/>
</dbReference>
<evidence type="ECO:0000256" key="1">
    <source>
        <dbReference type="SAM" id="MobiDB-lite"/>
    </source>
</evidence>
<dbReference type="Proteomes" id="UP001185922">
    <property type="component" value="Unassembled WGS sequence"/>
</dbReference>
<reference evidence="2" key="1">
    <citation type="submission" date="2023-10" db="EMBL/GenBank/DDBJ databases">
        <title>Development of a sustainable strategy for remediation of hydrocarbon-contaminated territories based on the waste exchange concept.</title>
        <authorList>
            <person name="Krivoruchko A."/>
        </authorList>
    </citation>
    <scope>NUCLEOTIDE SEQUENCE</scope>
    <source>
        <strain evidence="2">IEGM 1279</strain>
    </source>
</reference>
<evidence type="ECO:0000313" key="3">
    <source>
        <dbReference type="Proteomes" id="UP001185922"/>
    </source>
</evidence>
<feature type="region of interest" description="Disordered" evidence="1">
    <location>
        <begin position="61"/>
        <end position="128"/>
    </location>
</feature>
<name>A0AAE4U1Q8_9ACTN</name>
<comment type="caution">
    <text evidence="2">The sequence shown here is derived from an EMBL/GenBank/DDBJ whole genome shotgun (WGS) entry which is preliminary data.</text>
</comment>
<protein>
    <submittedName>
        <fullName evidence="2">Uncharacterized protein</fullName>
    </submittedName>
</protein>